<feature type="domain" description="PhoD-like phosphatase metallophosphatase" evidence="2">
    <location>
        <begin position="141"/>
        <end position="551"/>
    </location>
</feature>
<dbReference type="KEGG" id="ster:AOA14_08685"/>
<dbReference type="InterPro" id="IPR052900">
    <property type="entry name" value="Phospholipid_Metab_Enz"/>
</dbReference>
<evidence type="ECO:0000313" key="5">
    <source>
        <dbReference type="Proteomes" id="UP000076234"/>
    </source>
</evidence>
<dbReference type="SUPFAM" id="SSF56300">
    <property type="entry name" value="Metallo-dependent phosphatases"/>
    <property type="match status" value="1"/>
</dbReference>
<gene>
    <name evidence="4" type="ORF">AOA14_08685</name>
</gene>
<dbReference type="Pfam" id="PF16655">
    <property type="entry name" value="PhoD_N"/>
    <property type="match status" value="1"/>
</dbReference>
<feature type="domain" description="Phospholipase D N-terminal" evidence="3">
    <location>
        <begin position="39"/>
        <end position="129"/>
    </location>
</feature>
<feature type="chain" id="PRO_5007502551" description="Phosphodiesterase" evidence="1">
    <location>
        <begin position="27"/>
        <end position="689"/>
    </location>
</feature>
<dbReference type="EMBL" id="CP013342">
    <property type="protein sequence ID" value="AMU94675.1"/>
    <property type="molecule type" value="Genomic_DNA"/>
</dbReference>
<dbReference type="InterPro" id="IPR038607">
    <property type="entry name" value="PhoD-like_sf"/>
</dbReference>
<dbReference type="Gene3D" id="3.60.21.70">
    <property type="entry name" value="PhoD-like phosphatase"/>
    <property type="match status" value="1"/>
</dbReference>
<dbReference type="InterPro" id="IPR006311">
    <property type="entry name" value="TAT_signal"/>
</dbReference>
<dbReference type="InterPro" id="IPR032093">
    <property type="entry name" value="PhoD_N"/>
</dbReference>
<sequence length="689" mass="75300">MQNRRELMKMAAAMGATLAWPAPVRAADAGVEDRSAFPQGVASGDPTCDSILLWTRRPPTAGRKASRLTVEVAETSDFDNILVSGTRSIDADGDWTCRILVTGLHCDRTYWYRFRDEHGRLSRTGRTFTAPSPDAEREARFAFVSCQNVNMGYATAFRRMIAEDCARPAHEQLRFVLHLGDFIYEMLFYPEDLPGGMLQGRPMRGHVRVPEGEKIGVYHVPRGVDDYRAIYRAYLEDPDIQDARARWPFICVWDNHEFSNRGWQSVAVYDRARAAQRLRVAANQAWFEYVPARVSQPGEADPMRFRAPAVADVPLAEPIRDSAAREPNNQRAIHSLRIYRDLRWGALLHLLLTDTRSFRTQPVYEADFAAPFRRGMPPYFAPQKVVEILDAGKSFAGGNPPAEIVYGGIAIANPAAGMEAGTMLGEEQKRWFLDRLRGSTARWKFWGNSVAMTDIRADLGNLPASLATSAKLDGFAITNTHDWGGYPTERAEILGAARAAGVSNFVSLAGDRHAFCAGTVSASLCPGKFAPVAAEFVVGSIGTPTLAEAAAHAVPDDHPLRPLYLQGDDAAPAINMTVTHGVAASLQLAEDGDRSAALALRNPDVAPHLAFADMAGHGFATVRVTASAIDVEFICVPAPITDADPDPLYRVTHRVAAWAPGERPGVGRLDADGPALAARFLDLDPTGRE</sequence>
<dbReference type="PANTHER" id="PTHR43606">
    <property type="entry name" value="PHOSPHATASE, PUTATIVE (AFU_ORTHOLOGUE AFUA_6G08710)-RELATED"/>
    <property type="match status" value="1"/>
</dbReference>
<dbReference type="Proteomes" id="UP000076234">
    <property type="component" value="Chromosome"/>
</dbReference>
<dbReference type="InterPro" id="IPR018946">
    <property type="entry name" value="PhoD-like_MPP"/>
</dbReference>
<dbReference type="STRING" id="1219058.AOA14_08685"/>
<reference evidence="4 5" key="2">
    <citation type="journal article" date="2016" name="Genome Announc.">
        <title>Complete Genome Sequence of Sphingopyxis terrae Strain 203-1 (NBRC 111660), a Polyethylene Glycol Degrader.</title>
        <authorList>
            <person name="Ohtsubo Y."/>
            <person name="Nonoyama S."/>
            <person name="Nagata Y."/>
            <person name="Numata M."/>
            <person name="Tsuchikane K."/>
            <person name="Hosoyama A."/>
            <person name="Yamazoe A."/>
            <person name="Tsuda M."/>
            <person name="Fujita N."/>
            <person name="Kawai F."/>
        </authorList>
    </citation>
    <scope>NUCLEOTIDE SEQUENCE [LARGE SCALE GENOMIC DNA]</scope>
    <source>
        <strain evidence="4 5">203-1</strain>
    </source>
</reference>
<keyword evidence="1" id="KW-0732">Signal</keyword>
<dbReference type="AlphaFoldDB" id="A0A142VZG6"/>
<dbReference type="InterPro" id="IPR029052">
    <property type="entry name" value="Metallo-depent_PP-like"/>
</dbReference>
<organism evidence="4 5">
    <name type="scientific">Sphingopyxis terrae subsp. terrae NBRC 15098</name>
    <dbReference type="NCBI Taxonomy" id="1219058"/>
    <lineage>
        <taxon>Bacteria</taxon>
        <taxon>Pseudomonadati</taxon>
        <taxon>Pseudomonadota</taxon>
        <taxon>Alphaproteobacteria</taxon>
        <taxon>Sphingomonadales</taxon>
        <taxon>Sphingomonadaceae</taxon>
        <taxon>Sphingopyxis</taxon>
    </lineage>
</organism>
<dbReference type="Pfam" id="PF09423">
    <property type="entry name" value="PhoD"/>
    <property type="match status" value="1"/>
</dbReference>
<dbReference type="PANTHER" id="PTHR43606:SF2">
    <property type="entry name" value="ALKALINE PHOSPHATASE FAMILY PROTEIN (AFU_ORTHOLOGUE AFUA_5G03860)"/>
    <property type="match status" value="1"/>
</dbReference>
<evidence type="ECO:0000256" key="1">
    <source>
        <dbReference type="SAM" id="SignalP"/>
    </source>
</evidence>
<proteinExistence type="predicted"/>
<evidence type="ECO:0000259" key="3">
    <source>
        <dbReference type="Pfam" id="PF16655"/>
    </source>
</evidence>
<evidence type="ECO:0008006" key="6">
    <source>
        <dbReference type="Google" id="ProtNLM"/>
    </source>
</evidence>
<evidence type="ECO:0000313" key="4">
    <source>
        <dbReference type="EMBL" id="AMU94675.1"/>
    </source>
</evidence>
<dbReference type="Gene3D" id="2.60.40.380">
    <property type="entry name" value="Purple acid phosphatase-like, N-terminal"/>
    <property type="match status" value="1"/>
</dbReference>
<dbReference type="CDD" id="cd07389">
    <property type="entry name" value="MPP_PhoD"/>
    <property type="match status" value="1"/>
</dbReference>
<accession>A0A142VZG6</accession>
<dbReference type="PROSITE" id="PS51318">
    <property type="entry name" value="TAT"/>
    <property type="match status" value="1"/>
</dbReference>
<feature type="signal peptide" evidence="1">
    <location>
        <begin position="1"/>
        <end position="26"/>
    </location>
</feature>
<reference evidence="5" key="1">
    <citation type="submission" date="2015-11" db="EMBL/GenBank/DDBJ databases">
        <title>Complete genome sequence of a polyethylene glycol-degrading strain Sphingopyxis terrae strain 203-1 (NBRC 15098).</title>
        <authorList>
            <person name="Yoshiyuki O."/>
            <person name="Shouta N."/>
            <person name="Nagata Y."/>
            <person name="Numata M."/>
            <person name="Tsuchikane K."/>
            <person name="Hosoyama A."/>
            <person name="Yamazoe A."/>
            <person name="Tsuda M."/>
            <person name="Fujita N."/>
            <person name="Kawai F."/>
        </authorList>
    </citation>
    <scope>NUCLEOTIDE SEQUENCE [LARGE SCALE GENOMIC DNA]</scope>
    <source>
        <strain evidence="5">203-1</strain>
    </source>
</reference>
<evidence type="ECO:0000259" key="2">
    <source>
        <dbReference type="Pfam" id="PF09423"/>
    </source>
</evidence>
<name>A0A142VZG6_9SPHN</name>
<protein>
    <recommendedName>
        <fullName evidence="6">Phosphodiesterase</fullName>
    </recommendedName>
</protein>